<evidence type="ECO:0000313" key="3">
    <source>
        <dbReference type="Proteomes" id="UP000198724"/>
    </source>
</evidence>
<feature type="signal peptide" evidence="1">
    <location>
        <begin position="1"/>
        <end position="21"/>
    </location>
</feature>
<keyword evidence="3" id="KW-1185">Reference proteome</keyword>
<sequence>MGLRRALILQCFLLVTSQAVAQEKEQARGLEVYGYIRTDIGYNFNQIDPNWFDILRVSSLPQYKDQYAPDGRIFFSVRQTRMGFNSWSETPLGQAKARFEFDLFGVGPDVGQTTFHFRKAYVNLGRFTVGLTESTFSDPDILSTNLDFGSPSGLAYLRTIQVRYEHTSEQGRWAIGLEQPGATADEGIYAERIELQNVKAEFKAPDLAAEYRRNISNGYVEVAGVIKWIRWENTVSSPIDLSGDEIGWGINISSTQKLGQQTIFKGQLVYGKGIQSHLTDASFNIGIKNNFDDPTTPLLGVALPVMGGLAFLEHNWNSNWSSTAGYSRVRIYNSDAQAPNAFRNGHYAILNVLYRPFPQLLTGAEVQWGKRGNFSDGFKSSAVKVEVALKYTFSHFLFDQGGK</sequence>
<dbReference type="Proteomes" id="UP000198724">
    <property type="component" value="Unassembled WGS sequence"/>
</dbReference>
<feature type="chain" id="PRO_5011681530" evidence="1">
    <location>
        <begin position="22"/>
        <end position="403"/>
    </location>
</feature>
<dbReference type="EMBL" id="FOOT01000006">
    <property type="protein sequence ID" value="SFH16735.1"/>
    <property type="molecule type" value="Genomic_DNA"/>
</dbReference>
<dbReference type="Pfam" id="PF19577">
    <property type="entry name" value="DcaP"/>
    <property type="match status" value="1"/>
</dbReference>
<reference evidence="3" key="1">
    <citation type="submission" date="2016-10" db="EMBL/GenBank/DDBJ databases">
        <authorList>
            <person name="Varghese N."/>
            <person name="Submissions S."/>
        </authorList>
    </citation>
    <scope>NUCLEOTIDE SEQUENCE [LARGE SCALE GENOMIC DNA]</scope>
    <source>
        <strain evidence="3">LP51</strain>
    </source>
</reference>
<protein>
    <submittedName>
        <fullName evidence="2">Porin subfamily protein</fullName>
    </submittedName>
</protein>
<dbReference type="SUPFAM" id="SSF56935">
    <property type="entry name" value="Porins"/>
    <property type="match status" value="1"/>
</dbReference>
<gene>
    <name evidence="2" type="ORF">SAMN05421739_106229</name>
</gene>
<dbReference type="RefSeq" id="WP_139217841.1">
    <property type="nucleotide sequence ID" value="NZ_FOOT01000006.1"/>
</dbReference>
<evidence type="ECO:0000256" key="1">
    <source>
        <dbReference type="SAM" id="SignalP"/>
    </source>
</evidence>
<evidence type="ECO:0000313" key="2">
    <source>
        <dbReference type="EMBL" id="SFH16735.1"/>
    </source>
</evidence>
<proteinExistence type="predicted"/>
<dbReference type="STRING" id="1436961.SAMN05421739_106229"/>
<keyword evidence="1" id="KW-0732">Signal</keyword>
<dbReference type="AlphaFoldDB" id="A0A1I2XTK8"/>
<dbReference type="OrthoDB" id="790324at2"/>
<organism evidence="2 3">
    <name type="scientific">Pontibacter chinhatensis</name>
    <dbReference type="NCBI Taxonomy" id="1436961"/>
    <lineage>
        <taxon>Bacteria</taxon>
        <taxon>Pseudomonadati</taxon>
        <taxon>Bacteroidota</taxon>
        <taxon>Cytophagia</taxon>
        <taxon>Cytophagales</taxon>
        <taxon>Hymenobacteraceae</taxon>
        <taxon>Pontibacter</taxon>
    </lineage>
</organism>
<dbReference type="InterPro" id="IPR045748">
    <property type="entry name" value="DcaP"/>
</dbReference>
<accession>A0A1I2XTK8</accession>
<name>A0A1I2XTK8_9BACT</name>